<name>A0A9P7KKU1_9AGAR</name>
<proteinExistence type="predicted"/>
<dbReference type="OrthoDB" id="2593559at2759"/>
<dbReference type="EMBL" id="JABCKI010000333">
    <property type="protein sequence ID" value="KAG5650926.1"/>
    <property type="molecule type" value="Genomic_DNA"/>
</dbReference>
<protein>
    <recommendedName>
        <fullName evidence="1">DUF7330 domain-containing protein</fullName>
    </recommendedName>
</protein>
<dbReference type="Pfam" id="PF24016">
    <property type="entry name" value="DUF7330"/>
    <property type="match status" value="1"/>
</dbReference>
<evidence type="ECO:0000313" key="3">
    <source>
        <dbReference type="Proteomes" id="UP000717328"/>
    </source>
</evidence>
<dbReference type="AlphaFoldDB" id="A0A9P7KKU1"/>
<reference evidence="2" key="1">
    <citation type="submission" date="2021-02" db="EMBL/GenBank/DDBJ databases">
        <authorList>
            <person name="Nieuwenhuis M."/>
            <person name="Van De Peppel L.J.J."/>
        </authorList>
    </citation>
    <scope>NUCLEOTIDE SEQUENCE</scope>
    <source>
        <strain evidence="2">D49</strain>
    </source>
</reference>
<gene>
    <name evidence="2" type="ORF">H0H81_010518</name>
</gene>
<reference evidence="2" key="2">
    <citation type="submission" date="2021-10" db="EMBL/GenBank/DDBJ databases">
        <title>Phylogenomics reveals ancestral predisposition of the termite-cultivated fungus Termitomyces towards a domesticated lifestyle.</title>
        <authorList>
            <person name="Auxier B."/>
            <person name="Grum-Grzhimaylo A."/>
            <person name="Cardenas M.E."/>
            <person name="Lodge J.D."/>
            <person name="Laessoe T."/>
            <person name="Pedersen O."/>
            <person name="Smith M.E."/>
            <person name="Kuyper T.W."/>
            <person name="Franco-Molano E.A."/>
            <person name="Baroni T.J."/>
            <person name="Aanen D.K."/>
        </authorList>
    </citation>
    <scope>NUCLEOTIDE SEQUENCE</scope>
    <source>
        <strain evidence="2">D49</strain>
    </source>
</reference>
<evidence type="ECO:0000313" key="2">
    <source>
        <dbReference type="EMBL" id="KAG5650926.1"/>
    </source>
</evidence>
<organism evidence="2 3">
    <name type="scientific">Sphagnurus paluster</name>
    <dbReference type="NCBI Taxonomy" id="117069"/>
    <lineage>
        <taxon>Eukaryota</taxon>
        <taxon>Fungi</taxon>
        <taxon>Dikarya</taxon>
        <taxon>Basidiomycota</taxon>
        <taxon>Agaricomycotina</taxon>
        <taxon>Agaricomycetes</taxon>
        <taxon>Agaricomycetidae</taxon>
        <taxon>Agaricales</taxon>
        <taxon>Tricholomatineae</taxon>
        <taxon>Lyophyllaceae</taxon>
        <taxon>Sphagnurus</taxon>
    </lineage>
</organism>
<accession>A0A9P7KKU1</accession>
<keyword evidence="3" id="KW-1185">Reference proteome</keyword>
<evidence type="ECO:0000259" key="1">
    <source>
        <dbReference type="Pfam" id="PF24016"/>
    </source>
</evidence>
<dbReference type="Proteomes" id="UP000717328">
    <property type="component" value="Unassembled WGS sequence"/>
</dbReference>
<feature type="domain" description="DUF7330" evidence="1">
    <location>
        <begin position="3"/>
        <end position="200"/>
    </location>
</feature>
<feature type="non-terminal residue" evidence="2">
    <location>
        <position position="216"/>
    </location>
</feature>
<sequence>VGSVYRANTSIKGDFTVNPYIHVPAALLIPASPNARDGLNRKNLKLEVENGGIDVNILLIGEPTSGDAPITPRCTTIDLRIRGSKFEGTNFPLIAKIHTPILLHPPFHLSAHGIDGYHSLHLPTSFHGLVTIHVAAGDLDLHISLSRGFNGNSMILSETALARSYFLGELGGWTRDKQDWDGDQVDVSIARGMLRLQILGERERDGFRKMRWKMGL</sequence>
<comment type="caution">
    <text evidence="2">The sequence shown here is derived from an EMBL/GenBank/DDBJ whole genome shotgun (WGS) entry which is preliminary data.</text>
</comment>
<dbReference type="InterPro" id="IPR055754">
    <property type="entry name" value="DUF7330"/>
</dbReference>